<dbReference type="Proteomes" id="UP001157502">
    <property type="component" value="Chromosome 20"/>
</dbReference>
<protein>
    <submittedName>
        <fullName evidence="1">Uncharacterized protein</fullName>
    </submittedName>
</protein>
<reference evidence="1" key="1">
    <citation type="submission" date="2021-05" db="EMBL/GenBank/DDBJ databases">
        <authorList>
            <person name="Pan Q."/>
            <person name="Jouanno E."/>
            <person name="Zahm M."/>
            <person name="Klopp C."/>
            <person name="Cabau C."/>
            <person name="Louis A."/>
            <person name="Berthelot C."/>
            <person name="Parey E."/>
            <person name="Roest Crollius H."/>
            <person name="Montfort J."/>
            <person name="Robinson-Rechavi M."/>
            <person name="Bouchez O."/>
            <person name="Lampietro C."/>
            <person name="Lopez Roques C."/>
            <person name="Donnadieu C."/>
            <person name="Postlethwait J."/>
            <person name="Bobe J."/>
            <person name="Dillon D."/>
            <person name="Chandos A."/>
            <person name="von Hippel F."/>
            <person name="Guiguen Y."/>
        </authorList>
    </citation>
    <scope>NUCLEOTIDE SEQUENCE</scope>
    <source>
        <strain evidence="1">YG-Jan2019</strain>
    </source>
</reference>
<comment type="caution">
    <text evidence="1">The sequence shown here is derived from an EMBL/GenBank/DDBJ whole genome shotgun (WGS) entry which is preliminary data.</text>
</comment>
<organism evidence="1 2">
    <name type="scientific">Dallia pectoralis</name>
    <name type="common">Alaska blackfish</name>
    <dbReference type="NCBI Taxonomy" id="75939"/>
    <lineage>
        <taxon>Eukaryota</taxon>
        <taxon>Metazoa</taxon>
        <taxon>Chordata</taxon>
        <taxon>Craniata</taxon>
        <taxon>Vertebrata</taxon>
        <taxon>Euteleostomi</taxon>
        <taxon>Actinopterygii</taxon>
        <taxon>Neopterygii</taxon>
        <taxon>Teleostei</taxon>
        <taxon>Protacanthopterygii</taxon>
        <taxon>Esociformes</taxon>
        <taxon>Umbridae</taxon>
        <taxon>Dallia</taxon>
    </lineage>
</organism>
<proteinExistence type="predicted"/>
<keyword evidence="2" id="KW-1185">Reference proteome</keyword>
<name>A0ACC2FZ11_DALPE</name>
<evidence type="ECO:0000313" key="1">
    <source>
        <dbReference type="EMBL" id="KAJ7996470.1"/>
    </source>
</evidence>
<dbReference type="EMBL" id="CM055747">
    <property type="protein sequence ID" value="KAJ7996470.1"/>
    <property type="molecule type" value="Genomic_DNA"/>
</dbReference>
<accession>A0ACC2FZ11</accession>
<evidence type="ECO:0000313" key="2">
    <source>
        <dbReference type="Proteomes" id="UP001157502"/>
    </source>
</evidence>
<sequence length="151" mass="17639">MWDNDRSSRRGDSEFVMEQNREGLSEMQQQRLWDIIYEHRTAFGTGPTDMGRRHILQHEIDTGTAHPKRQRPRRLPLMKQAAADQCLEEMRAAGVVEPSDSPWMSPVVLVKKKDGTWRYCVDFRQLNDITVKDSYPLHRVDESLDRCGSPR</sequence>
<gene>
    <name evidence="1" type="ORF">DPEC_G00237400</name>
</gene>